<sequence>MSNKYIFIDDQPESNLDPITNRLSSFGNVAVIPVSIKPFNEMINYINSNIDDIDGIILDLRLDEVPISGTQSIAQYKAPAIAQELRTLTAESDPTKRHLKDMPIVLCSTDENIKAIYKDENASHNLFDIRFLKGDTDNFELVSKQLLCLIEGYKSIAQNQNNISMILSIDESYLDKNLISKFKDQTRILTHNIAQIILKDLIFSTGLLIDKSMLIAKLGLDSNTSEDLEALINDKFQEAKYQGVFSPGWDRWWLPKIIEIFKAITGVSLVQVDAKIRIEKLIEKTEYKKLQVASLIDSNFSNRFWTYCQGYKAETGEIKPLDPLEGFKIVKSREHLSWHEYEYISFYALRERFGRTKGIQLHWSEKERYRLKKEALESVENGSN</sequence>
<keyword evidence="2" id="KW-1185">Reference proteome</keyword>
<evidence type="ECO:0000313" key="1">
    <source>
        <dbReference type="EMBL" id="AOO64206.1"/>
    </source>
</evidence>
<organism evidence="1 2">
    <name type="scientific">Sulfurospirillum halorespirans DSM 13726</name>
    <dbReference type="NCBI Taxonomy" id="1193502"/>
    <lineage>
        <taxon>Bacteria</taxon>
        <taxon>Pseudomonadati</taxon>
        <taxon>Campylobacterota</taxon>
        <taxon>Epsilonproteobacteria</taxon>
        <taxon>Campylobacterales</taxon>
        <taxon>Sulfurospirillaceae</taxon>
        <taxon>Sulfurospirillum</taxon>
    </lineage>
</organism>
<evidence type="ECO:0000313" key="2">
    <source>
        <dbReference type="Proteomes" id="UP000094609"/>
    </source>
</evidence>
<dbReference type="RefSeq" id="WP_069477164.1">
    <property type="nucleotide sequence ID" value="NZ_CP017111.1"/>
</dbReference>
<dbReference type="STRING" id="1193502.SHALO_0410"/>
<protein>
    <submittedName>
        <fullName evidence="1">Uncharacterized protein</fullName>
    </submittedName>
</protein>
<name>A0A1D7TGU2_9BACT</name>
<dbReference type="Proteomes" id="UP000094609">
    <property type="component" value="Chromosome"/>
</dbReference>
<dbReference type="EMBL" id="CP017111">
    <property type="protein sequence ID" value="AOO64206.1"/>
    <property type="molecule type" value="Genomic_DNA"/>
</dbReference>
<dbReference type="AlphaFoldDB" id="A0A1D7TGU2"/>
<proteinExistence type="predicted"/>
<dbReference type="KEGG" id="shal:SHALO_0410"/>
<accession>A0A1D7TGU2</accession>
<reference evidence="2" key="1">
    <citation type="submission" date="2016-08" db="EMBL/GenBank/DDBJ databases">
        <title>Complete genome sequence of the organohalide-respiring Epsilonproteobacterium Sulfurospirillum halorespirans.</title>
        <authorList>
            <person name="Goris T."/>
            <person name="Zimmermann J."/>
            <person name="Schenz B."/>
            <person name="Lemos M."/>
            <person name="Hackermueller J."/>
            <person name="Diekert G."/>
        </authorList>
    </citation>
    <scope>NUCLEOTIDE SEQUENCE [LARGE SCALE GENOMIC DNA]</scope>
    <source>
        <strain>DSM 13726</strain>
        <strain evidence="2">PCE-M2</strain>
    </source>
</reference>
<gene>
    <name evidence="1" type="ORF">SHALO_0410</name>
</gene>